<sequence>MDKCSISTLDVWLCSMFSTIGMEQNDVDRIKIIICFFYWHIWKERCKVVMEQRSPSHRDTIQRSSNKANEFLSSMERRQANRSPRPQNLVHNTTWLRPLSRLVKLNMDAAWDPISKSVSIGMVVRDHNGQFWLVNLY</sequence>
<name>A0A6J5VK52_PRUAR</name>
<proteinExistence type="predicted"/>
<reference evidence="1 2" key="1">
    <citation type="submission" date="2020-05" db="EMBL/GenBank/DDBJ databases">
        <authorList>
            <person name="Campoy J."/>
            <person name="Schneeberger K."/>
            <person name="Spophaly S."/>
        </authorList>
    </citation>
    <scope>NUCLEOTIDE SEQUENCE [LARGE SCALE GENOMIC DNA]</scope>
    <source>
        <strain evidence="1">PruArmRojPasFocal</strain>
    </source>
</reference>
<dbReference type="PANTHER" id="PTHR47074:SF73">
    <property type="entry name" value="OS04G0448401 PROTEIN"/>
    <property type="match status" value="1"/>
</dbReference>
<evidence type="ECO:0000313" key="1">
    <source>
        <dbReference type="EMBL" id="CAB4289480.1"/>
    </source>
</evidence>
<organism evidence="1 2">
    <name type="scientific">Prunus armeniaca</name>
    <name type="common">Apricot</name>
    <name type="synonym">Armeniaca vulgaris</name>
    <dbReference type="NCBI Taxonomy" id="36596"/>
    <lineage>
        <taxon>Eukaryota</taxon>
        <taxon>Viridiplantae</taxon>
        <taxon>Streptophyta</taxon>
        <taxon>Embryophyta</taxon>
        <taxon>Tracheophyta</taxon>
        <taxon>Spermatophyta</taxon>
        <taxon>Magnoliopsida</taxon>
        <taxon>eudicotyledons</taxon>
        <taxon>Gunneridae</taxon>
        <taxon>Pentapetalae</taxon>
        <taxon>rosids</taxon>
        <taxon>fabids</taxon>
        <taxon>Rosales</taxon>
        <taxon>Rosaceae</taxon>
        <taxon>Amygdaloideae</taxon>
        <taxon>Amygdaleae</taxon>
        <taxon>Prunus</taxon>
    </lineage>
</organism>
<protein>
    <recommendedName>
        <fullName evidence="3">RNase H type-1 domain-containing protein</fullName>
    </recommendedName>
</protein>
<dbReference type="AlphaFoldDB" id="A0A6J5VK52"/>
<accession>A0A6J5VK52</accession>
<dbReference type="EMBL" id="CAEKDK010000008">
    <property type="protein sequence ID" value="CAB4289480.1"/>
    <property type="molecule type" value="Genomic_DNA"/>
</dbReference>
<dbReference type="PANTHER" id="PTHR47074">
    <property type="entry name" value="BNAC02G40300D PROTEIN"/>
    <property type="match status" value="1"/>
</dbReference>
<gene>
    <name evidence="1" type="ORF">CURHAP_LOCUS48299</name>
</gene>
<evidence type="ECO:0008006" key="3">
    <source>
        <dbReference type="Google" id="ProtNLM"/>
    </source>
</evidence>
<dbReference type="InterPro" id="IPR052929">
    <property type="entry name" value="RNase_H-like_EbsB-rel"/>
</dbReference>
<dbReference type="Proteomes" id="UP000507222">
    <property type="component" value="Unassembled WGS sequence"/>
</dbReference>
<evidence type="ECO:0000313" key="2">
    <source>
        <dbReference type="Proteomes" id="UP000507222"/>
    </source>
</evidence>